<sequence>MNLRFYGIIGAVAVFSVFTNALMLTGPLFMLQVYDRVLASRSEETLVALFSLVAGLYLLYALFEYARSRAIARVGAQVQSELAPSVLRALLEQSALKKKPVPGTIQDLDAVRSFLGSPVLLALFDLPWTPLFIAAIFLFHPLLGWLAVAGGGVLVVVALLNQFLTARKTEQGNALTGSAQGFARSITDRSEYVWAQGMQSAVLARFQRAQDEALTQSMGANDWTGSFSSFTKAFRLFLQSAMLALGGWLVLQQQLTPGAMIAGSILLGRALAPIDMAIGQWPMVQRARRGWRDVKILLAERPAPEPTTELPQPEAHLSLRDVTVIFRPGDPAILSQVSLDVKPGGALGVIGRSGSGKSTLARVLAGLLTPVQGEVRLGGASLSHYGPETLGRHVGYLPQDIQLFEASIAENIAQLDLEPDAGRIVAAAQKARVHDIILSLPEGYDTIIGPASTQLSGGQKQRLALARALYRDPVLLILDEPNSALDAEGSNALNEAIAVMKREGRSVIIMTHRPTAIQSCDELLVLERGKVTAYGPRDEIIRSMMTNAERVKKSMKIGAVGE</sequence>
<dbReference type="Gene3D" id="1.20.1560.10">
    <property type="entry name" value="ABC transporter type 1, transmembrane domain"/>
    <property type="match status" value="1"/>
</dbReference>
<evidence type="ECO:0000256" key="2">
    <source>
        <dbReference type="ARBA" id="ARBA00022692"/>
    </source>
</evidence>
<dbReference type="GO" id="GO:0030256">
    <property type="term" value="C:type I protein secretion system complex"/>
    <property type="evidence" value="ECO:0007669"/>
    <property type="project" value="InterPro"/>
</dbReference>
<evidence type="ECO:0000256" key="5">
    <source>
        <dbReference type="ARBA" id="ARBA00022989"/>
    </source>
</evidence>
<keyword evidence="4" id="KW-0067">ATP-binding</keyword>
<dbReference type="GO" id="GO:0016887">
    <property type="term" value="F:ATP hydrolysis activity"/>
    <property type="evidence" value="ECO:0007669"/>
    <property type="project" value="InterPro"/>
</dbReference>
<accession>A0A858SR25</accession>
<dbReference type="EMBL" id="CP048788">
    <property type="protein sequence ID" value="QJF50328.1"/>
    <property type="molecule type" value="Genomic_DNA"/>
</dbReference>
<keyword evidence="6 7" id="KW-0472">Membrane</keyword>
<dbReference type="PROSITE" id="PS50893">
    <property type="entry name" value="ABC_TRANSPORTER_2"/>
    <property type="match status" value="1"/>
</dbReference>
<dbReference type="PANTHER" id="PTHR24221">
    <property type="entry name" value="ATP-BINDING CASSETTE SUB-FAMILY B"/>
    <property type="match status" value="1"/>
</dbReference>
<reference evidence="10 11" key="1">
    <citation type="submission" date="2020-02" db="EMBL/GenBank/DDBJ databases">
        <title>Genome sequence of Roseobacter ponti.</title>
        <authorList>
            <person name="Hollensteiner J."/>
            <person name="Schneider D."/>
            <person name="Poehlein A."/>
            <person name="Daniel R."/>
        </authorList>
    </citation>
    <scope>NUCLEOTIDE SEQUENCE [LARGE SCALE GENOMIC DNA]</scope>
    <source>
        <strain evidence="10 11">DSM 106830</strain>
    </source>
</reference>
<organism evidence="10 11">
    <name type="scientific">Roseobacter ponti</name>
    <dbReference type="NCBI Taxonomy" id="1891787"/>
    <lineage>
        <taxon>Bacteria</taxon>
        <taxon>Pseudomonadati</taxon>
        <taxon>Pseudomonadota</taxon>
        <taxon>Alphaproteobacteria</taxon>
        <taxon>Rhodobacterales</taxon>
        <taxon>Roseobacteraceae</taxon>
        <taxon>Roseobacter</taxon>
    </lineage>
</organism>
<feature type="domain" description="ABC transmembrane type-1" evidence="9">
    <location>
        <begin position="11"/>
        <end position="286"/>
    </location>
</feature>
<evidence type="ECO:0000313" key="10">
    <source>
        <dbReference type="EMBL" id="QJF50328.1"/>
    </source>
</evidence>
<dbReference type="Pfam" id="PF00005">
    <property type="entry name" value="ABC_tran"/>
    <property type="match status" value="1"/>
</dbReference>
<keyword evidence="2 7" id="KW-0812">Transmembrane</keyword>
<evidence type="ECO:0000256" key="7">
    <source>
        <dbReference type="SAM" id="Phobius"/>
    </source>
</evidence>
<dbReference type="InterPro" id="IPR027417">
    <property type="entry name" value="P-loop_NTPase"/>
</dbReference>
<dbReference type="PANTHER" id="PTHR24221:SF248">
    <property type="entry name" value="ABC TRANSPORTER TRANSMEMBRANE REGION"/>
    <property type="match status" value="1"/>
</dbReference>
<dbReference type="Pfam" id="PF00664">
    <property type="entry name" value="ABC_membrane"/>
    <property type="match status" value="1"/>
</dbReference>
<keyword evidence="3" id="KW-0547">Nucleotide-binding</keyword>
<dbReference type="GO" id="GO:0005524">
    <property type="term" value="F:ATP binding"/>
    <property type="evidence" value="ECO:0007669"/>
    <property type="project" value="UniProtKB-KW"/>
</dbReference>
<protein>
    <submittedName>
        <fullName evidence="10">Type I secretion system permease/ATPase</fullName>
    </submittedName>
</protein>
<evidence type="ECO:0000256" key="6">
    <source>
        <dbReference type="ARBA" id="ARBA00023136"/>
    </source>
</evidence>
<proteinExistence type="predicted"/>
<evidence type="ECO:0000256" key="1">
    <source>
        <dbReference type="ARBA" id="ARBA00004651"/>
    </source>
</evidence>
<dbReference type="InterPro" id="IPR010128">
    <property type="entry name" value="ATPase_T1SS_PrtD-like"/>
</dbReference>
<evidence type="ECO:0000313" key="11">
    <source>
        <dbReference type="Proteomes" id="UP000503308"/>
    </source>
</evidence>
<evidence type="ECO:0000256" key="3">
    <source>
        <dbReference type="ARBA" id="ARBA00022741"/>
    </source>
</evidence>
<feature type="domain" description="ABC transporter" evidence="8">
    <location>
        <begin position="319"/>
        <end position="553"/>
    </location>
</feature>
<evidence type="ECO:0000259" key="9">
    <source>
        <dbReference type="PROSITE" id="PS50929"/>
    </source>
</evidence>
<feature type="transmembrane region" description="Helical" evidence="7">
    <location>
        <begin position="45"/>
        <end position="63"/>
    </location>
</feature>
<comment type="subcellular location">
    <subcellularLocation>
        <location evidence="1">Cell membrane</location>
        <topology evidence="1">Multi-pass membrane protein</topology>
    </subcellularLocation>
</comment>
<dbReference type="PROSITE" id="PS00211">
    <property type="entry name" value="ABC_TRANSPORTER_1"/>
    <property type="match status" value="1"/>
</dbReference>
<keyword evidence="5 7" id="KW-1133">Transmembrane helix</keyword>
<dbReference type="InterPro" id="IPR036640">
    <property type="entry name" value="ABC1_TM_sf"/>
</dbReference>
<dbReference type="InterPro" id="IPR011527">
    <property type="entry name" value="ABC1_TM_dom"/>
</dbReference>
<dbReference type="SUPFAM" id="SSF90123">
    <property type="entry name" value="ABC transporter transmembrane region"/>
    <property type="match status" value="1"/>
</dbReference>
<evidence type="ECO:0000256" key="4">
    <source>
        <dbReference type="ARBA" id="ARBA00022840"/>
    </source>
</evidence>
<dbReference type="KEGG" id="rpon:G3256_03690"/>
<dbReference type="SUPFAM" id="SSF52540">
    <property type="entry name" value="P-loop containing nucleoside triphosphate hydrolases"/>
    <property type="match status" value="1"/>
</dbReference>
<feature type="transmembrane region" description="Helical" evidence="7">
    <location>
        <begin position="5"/>
        <end position="25"/>
    </location>
</feature>
<gene>
    <name evidence="10" type="ORF">G3256_03690</name>
</gene>
<dbReference type="PROSITE" id="PS50929">
    <property type="entry name" value="ABC_TM1F"/>
    <property type="match status" value="1"/>
</dbReference>
<feature type="transmembrane region" description="Helical" evidence="7">
    <location>
        <begin position="233"/>
        <end position="251"/>
    </location>
</feature>
<dbReference type="GO" id="GO:0140359">
    <property type="term" value="F:ABC-type transporter activity"/>
    <property type="evidence" value="ECO:0007669"/>
    <property type="project" value="InterPro"/>
</dbReference>
<dbReference type="GO" id="GO:0030253">
    <property type="term" value="P:protein secretion by the type I secretion system"/>
    <property type="evidence" value="ECO:0007669"/>
    <property type="project" value="InterPro"/>
</dbReference>
<dbReference type="Gene3D" id="3.40.50.300">
    <property type="entry name" value="P-loop containing nucleotide triphosphate hydrolases"/>
    <property type="match status" value="1"/>
</dbReference>
<dbReference type="InterPro" id="IPR003439">
    <property type="entry name" value="ABC_transporter-like_ATP-bd"/>
</dbReference>
<feature type="transmembrane region" description="Helical" evidence="7">
    <location>
        <begin position="119"/>
        <end position="139"/>
    </location>
</feature>
<dbReference type="SMART" id="SM00382">
    <property type="entry name" value="AAA"/>
    <property type="match status" value="1"/>
</dbReference>
<dbReference type="GO" id="GO:0005886">
    <property type="term" value="C:plasma membrane"/>
    <property type="evidence" value="ECO:0007669"/>
    <property type="project" value="UniProtKB-SubCell"/>
</dbReference>
<dbReference type="AlphaFoldDB" id="A0A858SR25"/>
<dbReference type="Proteomes" id="UP000503308">
    <property type="component" value="Chromosome"/>
</dbReference>
<keyword evidence="11" id="KW-1185">Reference proteome</keyword>
<name>A0A858SR25_9RHOB</name>
<dbReference type="InterPro" id="IPR039421">
    <property type="entry name" value="Type_1_exporter"/>
</dbReference>
<dbReference type="InterPro" id="IPR017871">
    <property type="entry name" value="ABC_transporter-like_CS"/>
</dbReference>
<dbReference type="GO" id="GO:0034040">
    <property type="term" value="F:ATPase-coupled lipid transmembrane transporter activity"/>
    <property type="evidence" value="ECO:0007669"/>
    <property type="project" value="TreeGrafter"/>
</dbReference>
<dbReference type="NCBIfam" id="TIGR01842">
    <property type="entry name" value="type_I_sec_PrtD"/>
    <property type="match status" value="1"/>
</dbReference>
<dbReference type="RefSeq" id="WP_169639544.1">
    <property type="nucleotide sequence ID" value="NZ_CP048788.1"/>
</dbReference>
<feature type="transmembrane region" description="Helical" evidence="7">
    <location>
        <begin position="145"/>
        <end position="164"/>
    </location>
</feature>
<evidence type="ECO:0000259" key="8">
    <source>
        <dbReference type="PROSITE" id="PS50893"/>
    </source>
</evidence>
<dbReference type="InterPro" id="IPR003593">
    <property type="entry name" value="AAA+_ATPase"/>
</dbReference>